<organism evidence="1 2">
    <name type="scientific">Methylobacterium radiodurans</name>
    <dbReference type="NCBI Taxonomy" id="2202828"/>
    <lineage>
        <taxon>Bacteria</taxon>
        <taxon>Pseudomonadati</taxon>
        <taxon>Pseudomonadota</taxon>
        <taxon>Alphaproteobacteria</taxon>
        <taxon>Hyphomicrobiales</taxon>
        <taxon>Methylobacteriaceae</taxon>
        <taxon>Methylobacterium</taxon>
    </lineage>
</organism>
<dbReference type="KEGG" id="meti:DK427_05520"/>
<evidence type="ECO:0000313" key="1">
    <source>
        <dbReference type="EMBL" id="AWN38865.1"/>
    </source>
</evidence>
<evidence type="ECO:0000313" key="2">
    <source>
        <dbReference type="Proteomes" id="UP000246058"/>
    </source>
</evidence>
<dbReference type="EMBL" id="CP029551">
    <property type="protein sequence ID" value="AWN38865.1"/>
    <property type="molecule type" value="Genomic_DNA"/>
</dbReference>
<accession>A0A2U8VYM4</accession>
<keyword evidence="2" id="KW-1185">Reference proteome</keyword>
<protein>
    <submittedName>
        <fullName evidence="1">Uncharacterized protein</fullName>
    </submittedName>
</protein>
<dbReference type="OrthoDB" id="669100at2"/>
<dbReference type="RefSeq" id="WP_109954020.1">
    <property type="nucleotide sequence ID" value="NZ_CP029551.1"/>
</dbReference>
<reference evidence="1 2" key="1">
    <citation type="submission" date="2018-05" db="EMBL/GenBank/DDBJ databases">
        <title>Complete Genome Sequence of Methylobacterium sp. 17Sr1-43.</title>
        <authorList>
            <person name="Srinivasan S."/>
        </authorList>
    </citation>
    <scope>NUCLEOTIDE SEQUENCE [LARGE SCALE GENOMIC DNA]</scope>
    <source>
        <strain evidence="1 2">17Sr1-43</strain>
    </source>
</reference>
<dbReference type="Proteomes" id="UP000246058">
    <property type="component" value="Chromosome"/>
</dbReference>
<proteinExistence type="predicted"/>
<name>A0A2U8VYM4_9HYPH</name>
<dbReference type="AlphaFoldDB" id="A0A2U8VYM4"/>
<gene>
    <name evidence="1" type="ORF">DK427_05520</name>
</gene>
<sequence>MTIAEKIEQSLTGRPNSFVPAHTLQRLLGRSQPDRDDVLMNWAMHWGQGIALGPLRALMAEHGMRGSVASFLFLNARLFNDQALENATGAGAPPWTWPLEEQRVDLLHKAIYAFVTGCVADRLATGADRNREHDRAFYDGGGP</sequence>